<accession>A0ABQ2L1V5</accession>
<sequence length="300" mass="32261">MTELTKQLNAQITTIRTNIDDIGNLPNKVDEFCGALALSMRSNYASISGIFSAYGTEKAISDMYEDRDNVNAAIREAWTKLDATDPDLEVPVQLLTISDEWRNFKGLVQAARADFDNTDLSQNWAGDAAAAYVGVRNRQKLALESVPLACEQIATSLGNLASSELTLYIELAQKTREMVTEVTALVGGLTSSTVKIVINPWDIAEYVDSMSNLAVTMENLKTLIMGVVSAMATNSAAKIAENNMIGQSYSIIDGLHNNKWPTAVSAAHTGGLRDVIGDATTSDGDKSDWEPGTTVVVATS</sequence>
<reference evidence="2" key="1">
    <citation type="journal article" date="2019" name="Int. J. Syst. Evol. Microbiol.">
        <title>The Global Catalogue of Microorganisms (GCM) 10K type strain sequencing project: providing services to taxonomists for standard genome sequencing and annotation.</title>
        <authorList>
            <consortium name="The Broad Institute Genomics Platform"/>
            <consortium name="The Broad Institute Genome Sequencing Center for Infectious Disease"/>
            <person name="Wu L."/>
            <person name="Ma J."/>
        </authorList>
    </citation>
    <scope>NUCLEOTIDE SEQUENCE [LARGE SCALE GENOMIC DNA]</scope>
    <source>
        <strain evidence="2">CGMCC 4.7329</strain>
    </source>
</reference>
<evidence type="ECO:0008006" key="3">
    <source>
        <dbReference type="Google" id="ProtNLM"/>
    </source>
</evidence>
<organism evidence="1 2">
    <name type="scientific">Nocardia rhizosphaerihabitans</name>
    <dbReference type="NCBI Taxonomy" id="1691570"/>
    <lineage>
        <taxon>Bacteria</taxon>
        <taxon>Bacillati</taxon>
        <taxon>Actinomycetota</taxon>
        <taxon>Actinomycetes</taxon>
        <taxon>Mycobacteriales</taxon>
        <taxon>Nocardiaceae</taxon>
        <taxon>Nocardia</taxon>
    </lineage>
</organism>
<keyword evidence="2" id="KW-1185">Reference proteome</keyword>
<dbReference type="Proteomes" id="UP000658127">
    <property type="component" value="Unassembled WGS sequence"/>
</dbReference>
<gene>
    <name evidence="1" type="ORF">GCM10011610_67040</name>
</gene>
<name>A0ABQ2L1V5_9NOCA</name>
<dbReference type="RefSeq" id="WP_189034530.1">
    <property type="nucleotide sequence ID" value="NZ_BMNE01000013.1"/>
</dbReference>
<evidence type="ECO:0000313" key="2">
    <source>
        <dbReference type="Proteomes" id="UP000658127"/>
    </source>
</evidence>
<proteinExistence type="predicted"/>
<comment type="caution">
    <text evidence="1">The sequence shown here is derived from an EMBL/GenBank/DDBJ whole genome shotgun (WGS) entry which is preliminary data.</text>
</comment>
<protein>
    <recommendedName>
        <fullName evidence="3">ESX-1 secretion-associated protein EspA/EspE-like domain-containing protein</fullName>
    </recommendedName>
</protein>
<evidence type="ECO:0000313" key="1">
    <source>
        <dbReference type="EMBL" id="GGN99252.1"/>
    </source>
</evidence>
<dbReference type="EMBL" id="BMNE01000013">
    <property type="protein sequence ID" value="GGN99252.1"/>
    <property type="molecule type" value="Genomic_DNA"/>
</dbReference>